<feature type="transmembrane region" description="Helical" evidence="1">
    <location>
        <begin position="20"/>
        <end position="36"/>
    </location>
</feature>
<evidence type="ECO:0000313" key="2">
    <source>
        <dbReference type="EMBL" id="KAL1243730.1"/>
    </source>
</evidence>
<keyword evidence="1" id="KW-0812">Transmembrane</keyword>
<evidence type="ECO:0000313" key="3">
    <source>
        <dbReference type="Proteomes" id="UP001558632"/>
    </source>
</evidence>
<keyword evidence="1" id="KW-0472">Membrane</keyword>
<evidence type="ECO:0000256" key="1">
    <source>
        <dbReference type="SAM" id="Phobius"/>
    </source>
</evidence>
<dbReference type="EMBL" id="JBEUSY010000165">
    <property type="protein sequence ID" value="KAL1243730.1"/>
    <property type="molecule type" value="Genomic_DNA"/>
</dbReference>
<keyword evidence="3" id="KW-1185">Reference proteome</keyword>
<name>A0ABR3KU32_TRISP</name>
<comment type="caution">
    <text evidence="2">The sequence shown here is derived from an EMBL/GenBank/DDBJ whole genome shotgun (WGS) entry which is preliminary data.</text>
</comment>
<organism evidence="2 3">
    <name type="scientific">Trichinella spiralis</name>
    <name type="common">Trichina worm</name>
    <dbReference type="NCBI Taxonomy" id="6334"/>
    <lineage>
        <taxon>Eukaryota</taxon>
        <taxon>Metazoa</taxon>
        <taxon>Ecdysozoa</taxon>
        <taxon>Nematoda</taxon>
        <taxon>Enoplea</taxon>
        <taxon>Dorylaimia</taxon>
        <taxon>Trichinellida</taxon>
        <taxon>Trichinellidae</taxon>
        <taxon>Trichinella</taxon>
    </lineage>
</organism>
<accession>A0ABR3KU32</accession>
<protein>
    <recommendedName>
        <fullName evidence="4">Secreted protein</fullName>
    </recommendedName>
</protein>
<keyword evidence="1" id="KW-1133">Transmembrane helix</keyword>
<proteinExistence type="predicted"/>
<gene>
    <name evidence="2" type="ORF">TSPI_01089</name>
</gene>
<evidence type="ECO:0008006" key="4">
    <source>
        <dbReference type="Google" id="ProtNLM"/>
    </source>
</evidence>
<sequence>MLLDFCMHTTSSCSASRCGFLPFVTDFVLLVIRICFSRRKLNPLGRVDNRRRQFSPCRPARNKAVVRVWFVRCRL</sequence>
<reference evidence="2 3" key="1">
    <citation type="submission" date="2024-07" db="EMBL/GenBank/DDBJ databases">
        <title>Enhanced genomic and transcriptomic resources for Trichinella pseudospiralis and T. spiralis underpin the discovery of pronounced molecular differences between stages and species.</title>
        <authorList>
            <person name="Pasi K.K."/>
            <person name="La Rosa G."/>
            <person name="Gomez-Morales M.A."/>
            <person name="Tosini F."/>
            <person name="Sumanam S."/>
            <person name="Young N.D."/>
            <person name="Chang B.C."/>
            <person name="Robin G.B."/>
        </authorList>
    </citation>
    <scope>NUCLEOTIDE SEQUENCE [LARGE SCALE GENOMIC DNA]</scope>
    <source>
        <strain evidence="2">ISS534</strain>
    </source>
</reference>
<dbReference type="Proteomes" id="UP001558632">
    <property type="component" value="Unassembled WGS sequence"/>
</dbReference>